<feature type="transmembrane region" description="Helical" evidence="4">
    <location>
        <begin position="12"/>
        <end position="32"/>
    </location>
</feature>
<evidence type="ECO:0000256" key="4">
    <source>
        <dbReference type="SAM" id="Phobius"/>
    </source>
</evidence>
<evidence type="ECO:0000256" key="1">
    <source>
        <dbReference type="ARBA" id="ARBA00022692"/>
    </source>
</evidence>
<evidence type="ECO:0000256" key="2">
    <source>
        <dbReference type="ARBA" id="ARBA00022989"/>
    </source>
</evidence>
<feature type="transmembrane region" description="Helical" evidence="4">
    <location>
        <begin position="303"/>
        <end position="321"/>
    </location>
</feature>
<feature type="transmembrane region" description="Helical" evidence="4">
    <location>
        <begin position="44"/>
        <end position="64"/>
    </location>
</feature>
<accession>A0A4Q0YI73</accession>
<evidence type="ECO:0000313" key="7">
    <source>
        <dbReference type="Proteomes" id="UP000290287"/>
    </source>
</evidence>
<feature type="transmembrane region" description="Helical" evidence="4">
    <location>
        <begin position="270"/>
        <end position="291"/>
    </location>
</feature>
<reference evidence="6 7" key="1">
    <citation type="submission" date="2017-10" db="EMBL/GenBank/DDBJ databases">
        <title>Nyctiphanis sp. nov., isolated from the stomach of the euphausiid Nyctiphanes simplex (Hansen, 1911) in the Gulf of California.</title>
        <authorList>
            <person name="Gomez-Gil B."/>
            <person name="Aguilar-Mendez M."/>
            <person name="Lopez-Cortes A."/>
            <person name="Gomez-Gutierrez J."/>
            <person name="Roque A."/>
            <person name="Lang E."/>
            <person name="Gonzalez-Castillo A."/>
        </authorList>
    </citation>
    <scope>NUCLEOTIDE SEQUENCE [LARGE SCALE GENOMIC DNA]</scope>
    <source>
        <strain evidence="6 7">CAIM 600</strain>
    </source>
</reference>
<dbReference type="InterPro" id="IPR053160">
    <property type="entry name" value="MFS_DHA3_Transporter"/>
</dbReference>
<feature type="transmembrane region" description="Helical" evidence="4">
    <location>
        <begin position="327"/>
        <end position="349"/>
    </location>
</feature>
<comment type="caution">
    <text evidence="6">The sequence shown here is derived from an EMBL/GenBank/DDBJ whole genome shotgun (WGS) entry which is preliminary data.</text>
</comment>
<feature type="transmembrane region" description="Helical" evidence="4">
    <location>
        <begin position="97"/>
        <end position="121"/>
    </location>
</feature>
<feature type="transmembrane region" description="Helical" evidence="4">
    <location>
        <begin position="227"/>
        <end position="250"/>
    </location>
</feature>
<keyword evidence="2 4" id="KW-1133">Transmembrane helix</keyword>
<sequence>MSERLRFSRIFGLHQGWMAGSMFLMLPILPAWLMSWGLSPAEMAIGYVTMGAMVIVLEVPCGMLADKFGRLTLYMSGVVFFTAAMSIMLLSPNLVGAVAGFACWGTALAMNSGTLQAWFVEAFRTKGGEEELQPGFAVVSKYASLIAATFSLLGAVVTAVWAFVPAWSMPLDTVVVGALGSMLLHGVFTFFWLKGKTHSNQQTQQQTSTAAPKQPSESIIALCRNPVIWRLLALAVLITPLFSAVEKFWPALFEPLLQNVWPDISLTEDVAWVFYLLFALLSFGSSVVQPLMTQLCRLLNQQLGKAIYAVYVAKCLSLFMLAISTNWWMFLISWLLFNVFMSMASSAASQLLNDRVPDKKRASMMSVQSLFTRIGGIGGSLAIGVGTLYLNINSMFMLLACFGFLAISLYLSPALNNRSEPTKEAVA</sequence>
<dbReference type="PROSITE" id="PS50850">
    <property type="entry name" value="MFS"/>
    <property type="match status" value="1"/>
</dbReference>
<feature type="transmembrane region" description="Helical" evidence="4">
    <location>
        <begin position="173"/>
        <end position="193"/>
    </location>
</feature>
<feature type="domain" description="Major facilitator superfamily (MFS) profile" evidence="5">
    <location>
        <begin position="1"/>
        <end position="418"/>
    </location>
</feature>
<feature type="transmembrane region" description="Helical" evidence="4">
    <location>
        <begin position="396"/>
        <end position="415"/>
    </location>
</feature>
<keyword evidence="1 4" id="KW-0812">Transmembrane</keyword>
<dbReference type="PANTHER" id="PTHR23530">
    <property type="entry name" value="TRANSPORT PROTEIN-RELATED"/>
    <property type="match status" value="1"/>
</dbReference>
<feature type="transmembrane region" description="Helical" evidence="4">
    <location>
        <begin position="142"/>
        <end position="167"/>
    </location>
</feature>
<evidence type="ECO:0000313" key="6">
    <source>
        <dbReference type="EMBL" id="RXJ70407.1"/>
    </source>
</evidence>
<keyword evidence="7" id="KW-1185">Reference proteome</keyword>
<dbReference type="Gene3D" id="1.20.1250.20">
    <property type="entry name" value="MFS general substrate transporter like domains"/>
    <property type="match status" value="1"/>
</dbReference>
<gene>
    <name evidence="6" type="ORF">CS022_23310</name>
</gene>
<dbReference type="EMBL" id="PEIB01000050">
    <property type="protein sequence ID" value="RXJ70407.1"/>
    <property type="molecule type" value="Genomic_DNA"/>
</dbReference>
<feature type="transmembrane region" description="Helical" evidence="4">
    <location>
        <begin position="71"/>
        <end position="91"/>
    </location>
</feature>
<protein>
    <recommendedName>
        <fullName evidence="5">Major facilitator superfamily (MFS) profile domain-containing protein</fullName>
    </recommendedName>
</protein>
<dbReference type="Proteomes" id="UP000290287">
    <property type="component" value="Unassembled WGS sequence"/>
</dbReference>
<dbReference type="InterPro" id="IPR011701">
    <property type="entry name" value="MFS"/>
</dbReference>
<proteinExistence type="predicted"/>
<organism evidence="6 7">
    <name type="scientific">Veronia nyctiphanis</name>
    <dbReference type="NCBI Taxonomy" id="1278244"/>
    <lineage>
        <taxon>Bacteria</taxon>
        <taxon>Pseudomonadati</taxon>
        <taxon>Pseudomonadota</taxon>
        <taxon>Gammaproteobacteria</taxon>
        <taxon>Vibrionales</taxon>
        <taxon>Vibrionaceae</taxon>
        <taxon>Veronia</taxon>
    </lineage>
</organism>
<evidence type="ECO:0000259" key="5">
    <source>
        <dbReference type="PROSITE" id="PS50850"/>
    </source>
</evidence>
<dbReference type="InterPro" id="IPR020846">
    <property type="entry name" value="MFS_dom"/>
</dbReference>
<dbReference type="SUPFAM" id="SSF103473">
    <property type="entry name" value="MFS general substrate transporter"/>
    <property type="match status" value="1"/>
</dbReference>
<dbReference type="GO" id="GO:0022857">
    <property type="term" value="F:transmembrane transporter activity"/>
    <property type="evidence" value="ECO:0007669"/>
    <property type="project" value="InterPro"/>
</dbReference>
<feature type="transmembrane region" description="Helical" evidence="4">
    <location>
        <begin position="370"/>
        <end position="390"/>
    </location>
</feature>
<evidence type="ECO:0000256" key="3">
    <source>
        <dbReference type="ARBA" id="ARBA00023136"/>
    </source>
</evidence>
<dbReference type="PANTHER" id="PTHR23530:SF1">
    <property type="entry name" value="PERMEASE, MAJOR FACILITATOR SUPERFAMILY-RELATED"/>
    <property type="match status" value="1"/>
</dbReference>
<name>A0A4Q0YI73_9GAMM</name>
<dbReference type="AlphaFoldDB" id="A0A4Q0YI73"/>
<dbReference type="Pfam" id="PF07690">
    <property type="entry name" value="MFS_1"/>
    <property type="match status" value="2"/>
</dbReference>
<dbReference type="InterPro" id="IPR036259">
    <property type="entry name" value="MFS_trans_sf"/>
</dbReference>
<keyword evidence="3 4" id="KW-0472">Membrane</keyword>